<name>A0A2S7U564_9BACT</name>
<evidence type="ECO:0000259" key="2">
    <source>
        <dbReference type="Pfam" id="PF10088"/>
    </source>
</evidence>
<keyword evidence="4" id="KW-1185">Reference proteome</keyword>
<protein>
    <recommendedName>
        <fullName evidence="2">DUF2326 domain-containing protein</fullName>
    </recommendedName>
</protein>
<dbReference type="AlphaFoldDB" id="A0A2S7U564"/>
<feature type="coiled-coil region" evidence="1">
    <location>
        <begin position="321"/>
        <end position="423"/>
    </location>
</feature>
<organism evidence="3 4">
    <name type="scientific">Rubritalea profundi</name>
    <dbReference type="NCBI Taxonomy" id="1658618"/>
    <lineage>
        <taxon>Bacteria</taxon>
        <taxon>Pseudomonadati</taxon>
        <taxon>Verrucomicrobiota</taxon>
        <taxon>Verrucomicrobiia</taxon>
        <taxon>Verrucomicrobiales</taxon>
        <taxon>Rubritaleaceae</taxon>
        <taxon>Rubritalea</taxon>
    </lineage>
</organism>
<proteinExistence type="predicted"/>
<dbReference type="OrthoDB" id="5140926at2"/>
<dbReference type="Pfam" id="PF10088">
    <property type="entry name" value="DUF2326"/>
    <property type="match status" value="1"/>
</dbReference>
<accession>A0A2S7U564</accession>
<feature type="domain" description="DUF2326" evidence="2">
    <location>
        <begin position="438"/>
        <end position="566"/>
    </location>
</feature>
<comment type="caution">
    <text evidence="3">The sequence shown here is derived from an EMBL/GenBank/DDBJ whole genome shotgun (WGS) entry which is preliminary data.</text>
</comment>
<reference evidence="3 4" key="1">
    <citation type="submission" date="2016-12" db="EMBL/GenBank/DDBJ databases">
        <title>Study of bacterial adaptation to deep sea.</title>
        <authorList>
            <person name="Song J."/>
            <person name="Yoshizawa S."/>
            <person name="Kogure K."/>
        </authorList>
    </citation>
    <scope>NUCLEOTIDE SEQUENCE [LARGE SCALE GENOMIC DNA]</scope>
    <source>
        <strain evidence="3 4">SAORIC-165</strain>
    </source>
</reference>
<gene>
    <name evidence="3" type="ORF">BSZ32_14940</name>
</gene>
<keyword evidence="1" id="KW-0175">Coiled coil</keyword>
<sequence length="566" mass="65087">MFLKSLNISGIEGEIRHIDFHKGVNLIVDNSVGENESGNNVGKTTILRLVDYCFGSSGKNLYTDPEFKTESEIKDFLIEQQVLITLVLAKNLDSEAAPKVTIERNFLKRPEKIQKINGETFTDKKFAPRLAELVFRHTEIKPTLRHLIAKNIRDEKSKLNHILKVLSPFDTDIQYETLYQFQFGVHSANGDAYSRAKDEHKKQETYKSQLSKQFNLSEFQLLPTLESTMEELGAKKDSLDLDSNYQQQLDEFDLVKTEMGRCATTLSTITLRKDLIEESRNSLEKDKSQVAVDEIQALYAEAKLLIPDLQKTFEESVHFHNQMIENKLEFITKELPSLTEEDRAIRIKLHELELQAEQYKELLHKDKTLVALEKINTDLNRLIERHAKLSEQNRIWRTCLGDLEKLNQALETFSDQAKLLNSQIAANLEVFNTSLKRIAQALYGQQYMLIRSEKDKNGKDLKTLQFEMLGVSSNPGTGEKKGHITAFDLAYIEFAEKLDIPHLNFIMHDQIENVDDRQIVTILEKLVPSINCQYIAPILKDKIPAVIDLKKYTVIELSQSEKLFKV</sequence>
<dbReference type="RefSeq" id="WP_105044165.1">
    <property type="nucleotide sequence ID" value="NZ_MQWA01000001.1"/>
</dbReference>
<dbReference type="InterPro" id="IPR018760">
    <property type="entry name" value="DUF2326"/>
</dbReference>
<dbReference type="Proteomes" id="UP000239907">
    <property type="component" value="Unassembled WGS sequence"/>
</dbReference>
<evidence type="ECO:0000313" key="3">
    <source>
        <dbReference type="EMBL" id="PQJ29657.1"/>
    </source>
</evidence>
<evidence type="ECO:0000256" key="1">
    <source>
        <dbReference type="SAM" id="Coils"/>
    </source>
</evidence>
<evidence type="ECO:0000313" key="4">
    <source>
        <dbReference type="Proteomes" id="UP000239907"/>
    </source>
</evidence>
<dbReference type="EMBL" id="MQWA01000001">
    <property type="protein sequence ID" value="PQJ29657.1"/>
    <property type="molecule type" value="Genomic_DNA"/>
</dbReference>